<evidence type="ECO:0000313" key="6">
    <source>
        <dbReference type="Proteomes" id="UP000515158"/>
    </source>
</evidence>
<sequence length="519" mass="58383">MWLSWLLCLSVLSVDARGSLAGRTFDGPTIDIPEGFLIGAGSAAFQIEGSENADGKGPSVLDGLDTKGAADSYRRYKEDVRAIKDLKLQAYRFSVSWPRVLPDGDSKKPNQAGVDYYNNLINELIDNGIQPMITMLHYDLPLEVRKKTGGWTDRRMVDAFAEYGDFLFENFGDRVKLWTTVNEPNYYCMSSAMGGGGQNPGDDYKCVHHVILAHMKTYRIYQMKYKAIQQGKVGTAALALWATPNTTSYDDIQAAERTNLFMLGLMYHPVVFGDYPPAVRERVDHYSRLEGRNESRLPHFTAVERKHLIGSTDFLCFNAYMGNIVADSTYEPHPAAGTMATDRDSVEVGTDSTPGNFGGQFMRADPKVLREAPLWIHRNYKMPIMITENGWADQRGGTGDNDPRHDSPRAPYHSVYLQELLRVQREDGVDVLGYMVWSLLDSFEWSAGFSRKFGLVYVDYETGSLNRTLKDSSWFFQYMGENRKVPVLEFNFDFSSGATRTLSALTFAVIAAATVLWWA</sequence>
<dbReference type="InParanoid" id="A0A6P8YKZ9"/>
<gene>
    <name evidence="7" type="primary">LOC117643136</name>
</gene>
<dbReference type="GO" id="GO:0008422">
    <property type="term" value="F:beta-glucosidase activity"/>
    <property type="evidence" value="ECO:0007669"/>
    <property type="project" value="TreeGrafter"/>
</dbReference>
<name>A0A6P8YKZ9_THRPL</name>
<dbReference type="InterPro" id="IPR001360">
    <property type="entry name" value="Glyco_hydro_1"/>
</dbReference>
<dbReference type="RefSeq" id="XP_034237725.1">
    <property type="nucleotide sequence ID" value="XM_034381834.1"/>
</dbReference>
<evidence type="ECO:0000256" key="1">
    <source>
        <dbReference type="ARBA" id="ARBA00010838"/>
    </source>
</evidence>
<keyword evidence="3" id="KW-0326">Glycosidase</keyword>
<accession>A0A6P8YKZ9</accession>
<dbReference type="PRINTS" id="PR00131">
    <property type="entry name" value="GLHYDRLASE1"/>
</dbReference>
<dbReference type="Gene3D" id="3.20.20.80">
    <property type="entry name" value="Glycosidases"/>
    <property type="match status" value="1"/>
</dbReference>
<dbReference type="GO" id="GO:0005975">
    <property type="term" value="P:carbohydrate metabolic process"/>
    <property type="evidence" value="ECO:0007669"/>
    <property type="project" value="InterPro"/>
</dbReference>
<dbReference type="AlphaFoldDB" id="A0A6P8YKZ9"/>
<evidence type="ECO:0000256" key="2">
    <source>
        <dbReference type="ARBA" id="ARBA00022801"/>
    </source>
</evidence>
<keyword evidence="2" id="KW-0378">Hydrolase</keyword>
<dbReference type="PANTHER" id="PTHR10353">
    <property type="entry name" value="GLYCOSYL HYDROLASE"/>
    <property type="match status" value="1"/>
</dbReference>
<evidence type="ECO:0000256" key="3">
    <source>
        <dbReference type="ARBA" id="ARBA00023295"/>
    </source>
</evidence>
<reference evidence="7" key="1">
    <citation type="submission" date="2025-08" db="UniProtKB">
        <authorList>
            <consortium name="RefSeq"/>
        </authorList>
    </citation>
    <scope>IDENTIFICATION</scope>
    <source>
        <tissue evidence="7">Total insect</tissue>
    </source>
</reference>
<evidence type="ECO:0000256" key="4">
    <source>
        <dbReference type="RuleBase" id="RU003690"/>
    </source>
</evidence>
<dbReference type="PANTHER" id="PTHR10353:SF36">
    <property type="entry name" value="LP05116P"/>
    <property type="match status" value="1"/>
</dbReference>
<dbReference type="SUPFAM" id="SSF51445">
    <property type="entry name" value="(Trans)glycosidases"/>
    <property type="match status" value="1"/>
</dbReference>
<comment type="similarity">
    <text evidence="1 4">Belongs to the glycosyl hydrolase 1 family.</text>
</comment>
<proteinExistence type="inferred from homology"/>
<feature type="signal peptide" evidence="5">
    <location>
        <begin position="1"/>
        <end position="21"/>
    </location>
</feature>
<dbReference type="Proteomes" id="UP000515158">
    <property type="component" value="Unplaced"/>
</dbReference>
<dbReference type="InterPro" id="IPR017853">
    <property type="entry name" value="GH"/>
</dbReference>
<dbReference type="Pfam" id="PF00232">
    <property type="entry name" value="Glyco_hydro_1"/>
    <property type="match status" value="1"/>
</dbReference>
<organism evidence="7">
    <name type="scientific">Thrips palmi</name>
    <name type="common">Melon thrips</name>
    <dbReference type="NCBI Taxonomy" id="161013"/>
    <lineage>
        <taxon>Eukaryota</taxon>
        <taxon>Metazoa</taxon>
        <taxon>Ecdysozoa</taxon>
        <taxon>Arthropoda</taxon>
        <taxon>Hexapoda</taxon>
        <taxon>Insecta</taxon>
        <taxon>Pterygota</taxon>
        <taxon>Neoptera</taxon>
        <taxon>Paraneoptera</taxon>
        <taxon>Thysanoptera</taxon>
        <taxon>Terebrantia</taxon>
        <taxon>Thripoidea</taxon>
        <taxon>Thripidae</taxon>
        <taxon>Thrips</taxon>
    </lineage>
</organism>
<keyword evidence="5" id="KW-0732">Signal</keyword>
<protein>
    <submittedName>
        <fullName evidence="7">Lactase-phlorizin hydrolase-like</fullName>
    </submittedName>
</protein>
<evidence type="ECO:0000313" key="7">
    <source>
        <dbReference type="RefSeq" id="XP_034237725.1"/>
    </source>
</evidence>
<evidence type="ECO:0000256" key="5">
    <source>
        <dbReference type="SAM" id="SignalP"/>
    </source>
</evidence>
<dbReference type="GeneID" id="117643136"/>
<dbReference type="KEGG" id="tpal:117643136"/>
<keyword evidence="6" id="KW-1185">Reference proteome</keyword>
<dbReference type="OrthoDB" id="65569at2759"/>
<feature type="chain" id="PRO_5027596138" evidence="5">
    <location>
        <begin position="22"/>
        <end position="519"/>
    </location>
</feature>